<dbReference type="GO" id="GO:0006096">
    <property type="term" value="P:glycolytic process"/>
    <property type="evidence" value="ECO:0007669"/>
    <property type="project" value="UniProtKB-UniRule"/>
</dbReference>
<dbReference type="FunFam" id="3.20.20.70:FF:000016">
    <property type="entry name" value="Triosephosphate isomerase"/>
    <property type="match status" value="1"/>
</dbReference>
<dbReference type="UniPathway" id="UPA00109">
    <property type="reaction ID" value="UER00189"/>
</dbReference>
<dbReference type="AlphaFoldDB" id="A0A081BKD6"/>
<feature type="active site" description="Electrophile" evidence="9">
    <location>
        <position position="109"/>
    </location>
</feature>
<comment type="caution">
    <text evidence="11">The sequence shown here is derived from an EMBL/GenBank/DDBJ whole genome shotgun (WGS) entry which is preliminary data.</text>
</comment>
<evidence type="ECO:0000256" key="6">
    <source>
        <dbReference type="ARBA" id="ARBA00022490"/>
    </source>
</evidence>
<dbReference type="eggNOG" id="COG0149">
    <property type="taxonomic scope" value="Bacteria"/>
</dbReference>
<protein>
    <recommendedName>
        <fullName evidence="4 9">Triosephosphate isomerase</fullName>
        <shortName evidence="9">TIM</shortName>
        <shortName evidence="9">TPI</shortName>
        <ecNumber evidence="3 9">5.3.1.1</ecNumber>
    </recommendedName>
    <alternativeName>
        <fullName evidence="9">Triose-phosphate isomerase</fullName>
    </alternativeName>
</protein>
<evidence type="ECO:0000256" key="1">
    <source>
        <dbReference type="ARBA" id="ARBA00004680"/>
    </source>
</evidence>
<keyword evidence="8 9" id="KW-0413">Isomerase</keyword>
<dbReference type="PROSITE" id="PS51440">
    <property type="entry name" value="TIM_2"/>
    <property type="match status" value="1"/>
</dbReference>
<dbReference type="GO" id="GO:0046166">
    <property type="term" value="P:glyceraldehyde-3-phosphate biosynthetic process"/>
    <property type="evidence" value="ECO:0007669"/>
    <property type="project" value="TreeGrafter"/>
</dbReference>
<dbReference type="InterPro" id="IPR000652">
    <property type="entry name" value="Triosephosphate_isomerase"/>
</dbReference>
<gene>
    <name evidence="9 11" type="primary">tpiA</name>
    <name evidence="11" type="ORF">LOSG293_340070</name>
</gene>
<dbReference type="PANTHER" id="PTHR21139:SF42">
    <property type="entry name" value="TRIOSEPHOSPHATE ISOMERASE"/>
    <property type="match status" value="1"/>
</dbReference>
<accession>A0A081BKD6</accession>
<evidence type="ECO:0000313" key="12">
    <source>
        <dbReference type="Proteomes" id="UP000028700"/>
    </source>
</evidence>
<name>A0A081BKD6_9LACO</name>
<evidence type="ECO:0000256" key="2">
    <source>
        <dbReference type="ARBA" id="ARBA00007422"/>
    </source>
</evidence>
<keyword evidence="12" id="KW-1185">Reference proteome</keyword>
<dbReference type="GO" id="GO:0004807">
    <property type="term" value="F:triose-phosphate isomerase activity"/>
    <property type="evidence" value="ECO:0007669"/>
    <property type="project" value="UniProtKB-UniRule"/>
</dbReference>
<comment type="pathway">
    <text evidence="1 9 10">Carbohydrate degradation; glycolysis; D-glyceraldehyde 3-phosphate from glycerone phosphate: step 1/1.</text>
</comment>
<dbReference type="InterPro" id="IPR022896">
    <property type="entry name" value="TrioseP_Isoase_bac/euk"/>
</dbReference>
<evidence type="ECO:0000256" key="7">
    <source>
        <dbReference type="ARBA" id="ARBA00023152"/>
    </source>
</evidence>
<dbReference type="GO" id="GO:0019563">
    <property type="term" value="P:glycerol catabolic process"/>
    <property type="evidence" value="ECO:0007669"/>
    <property type="project" value="TreeGrafter"/>
</dbReference>
<dbReference type="CDD" id="cd00311">
    <property type="entry name" value="TIM"/>
    <property type="match status" value="1"/>
</dbReference>
<feature type="binding site" evidence="9">
    <location>
        <begin position="23"/>
        <end position="25"/>
    </location>
    <ligand>
        <name>substrate</name>
    </ligand>
</feature>
<dbReference type="InterPro" id="IPR020861">
    <property type="entry name" value="Triosephosphate_isomerase_AS"/>
</dbReference>
<evidence type="ECO:0000256" key="5">
    <source>
        <dbReference type="ARBA" id="ARBA00022432"/>
    </source>
</evidence>
<dbReference type="PANTHER" id="PTHR21139">
    <property type="entry name" value="TRIOSEPHOSPHATE ISOMERASE"/>
    <property type="match status" value="1"/>
</dbReference>
<organism evidence="11 12">
    <name type="scientific">Secundilactobacillus oryzae JCM 18671</name>
    <dbReference type="NCBI Taxonomy" id="1291743"/>
    <lineage>
        <taxon>Bacteria</taxon>
        <taxon>Bacillati</taxon>
        <taxon>Bacillota</taxon>
        <taxon>Bacilli</taxon>
        <taxon>Lactobacillales</taxon>
        <taxon>Lactobacillaceae</taxon>
        <taxon>Secundilactobacillus</taxon>
    </lineage>
</organism>
<evidence type="ECO:0000256" key="9">
    <source>
        <dbReference type="HAMAP-Rule" id="MF_00147"/>
    </source>
</evidence>
<sequence>MGTVVNFLVKGSYSVRIPLIAGNWKMNKTVTEAVTFTKQVTDQLPDPSEVETAIAAPAILLQPMIDANSGGRLQVAAENCYYENEGAYTGETSPMALKDMGLHYVIIGHSERRRYFNETDDIINRKVHAVYNNAMVPILCCDETMGRRESGEHVHWVVSQVTAALKGISDDEAKKLVIAYEPSWAIGSGKSASFDQAEEGCYLIRQTVADLYSDEIANQVRVLYGGSVNPDNVKGLMAKDNIDGVLAGGASLKEETFLQLTQYKN</sequence>
<dbReference type="GO" id="GO:0006094">
    <property type="term" value="P:gluconeogenesis"/>
    <property type="evidence" value="ECO:0007669"/>
    <property type="project" value="UniProtKB-UniRule"/>
</dbReference>
<comment type="pathway">
    <text evidence="9 10">Carbohydrate biosynthesis; gluconeogenesis.</text>
</comment>
<evidence type="ECO:0000256" key="3">
    <source>
        <dbReference type="ARBA" id="ARBA00011940"/>
    </source>
</evidence>
<dbReference type="SUPFAM" id="SSF51351">
    <property type="entry name" value="Triosephosphate isomerase (TIM)"/>
    <property type="match status" value="1"/>
</dbReference>
<feature type="active site" description="Proton acceptor" evidence="9">
    <location>
        <position position="181"/>
    </location>
</feature>
<feature type="binding site" evidence="9">
    <location>
        <position position="187"/>
    </location>
    <ligand>
        <name>substrate</name>
    </ligand>
</feature>
<proteinExistence type="inferred from homology"/>
<comment type="similarity">
    <text evidence="2 9 10">Belongs to the triosephosphate isomerase family.</text>
</comment>
<reference evidence="11" key="1">
    <citation type="journal article" date="2014" name="Genome Announc.">
        <title>Draft Genome Sequence of Lactobacillus oryzae Strain SG293T.</title>
        <authorList>
            <person name="Tanizawa Y."/>
            <person name="Fujisawa T."/>
            <person name="Mochizuki T."/>
            <person name="Kaminuma E."/>
            <person name="Nakamura Y."/>
            <person name="Tohno M."/>
        </authorList>
    </citation>
    <scope>NUCLEOTIDE SEQUENCE [LARGE SCALE GENOMIC DNA]</scope>
    <source>
        <strain evidence="11">SG293</strain>
    </source>
</reference>
<comment type="subcellular location">
    <subcellularLocation>
        <location evidence="9 10">Cytoplasm</location>
    </subcellularLocation>
</comment>
<dbReference type="Gene3D" id="3.20.20.70">
    <property type="entry name" value="Aldolase class I"/>
    <property type="match status" value="1"/>
</dbReference>
<dbReference type="STRING" id="1291743.LOSG293_340070"/>
<dbReference type="Pfam" id="PF00121">
    <property type="entry name" value="TIM"/>
    <property type="match status" value="1"/>
</dbReference>
<dbReference type="HAMAP" id="MF_00147_B">
    <property type="entry name" value="TIM_B"/>
    <property type="match status" value="1"/>
</dbReference>
<keyword evidence="5 9" id="KW-0312">Gluconeogenesis</keyword>
<evidence type="ECO:0000256" key="4">
    <source>
        <dbReference type="ARBA" id="ARBA00019397"/>
    </source>
</evidence>
<keyword evidence="6 9" id="KW-0963">Cytoplasm</keyword>
<dbReference type="EC" id="5.3.1.1" evidence="3 9"/>
<dbReference type="GO" id="GO:0005829">
    <property type="term" value="C:cytosol"/>
    <property type="evidence" value="ECO:0007669"/>
    <property type="project" value="TreeGrafter"/>
</dbReference>
<dbReference type="PROSITE" id="PS00171">
    <property type="entry name" value="TIM_1"/>
    <property type="match status" value="1"/>
</dbReference>
<keyword evidence="7 9" id="KW-0324">Glycolysis</keyword>
<evidence type="ECO:0000256" key="10">
    <source>
        <dbReference type="RuleBase" id="RU363013"/>
    </source>
</evidence>
<evidence type="ECO:0000313" key="11">
    <source>
        <dbReference type="EMBL" id="GAK48504.1"/>
    </source>
</evidence>
<feature type="binding site" evidence="9">
    <location>
        <begin position="248"/>
        <end position="249"/>
    </location>
    <ligand>
        <name>substrate</name>
    </ligand>
</feature>
<comment type="subunit">
    <text evidence="9 10">Homodimer.</text>
</comment>
<dbReference type="Proteomes" id="UP000028700">
    <property type="component" value="Unassembled WGS sequence"/>
</dbReference>
<dbReference type="NCBIfam" id="TIGR00419">
    <property type="entry name" value="tim"/>
    <property type="match status" value="1"/>
</dbReference>
<comment type="catalytic activity">
    <reaction evidence="9 10">
        <text>D-glyceraldehyde 3-phosphate = dihydroxyacetone phosphate</text>
        <dbReference type="Rhea" id="RHEA:18585"/>
        <dbReference type="ChEBI" id="CHEBI:57642"/>
        <dbReference type="ChEBI" id="CHEBI:59776"/>
        <dbReference type="EC" id="5.3.1.1"/>
    </reaction>
</comment>
<evidence type="ECO:0000256" key="8">
    <source>
        <dbReference type="ARBA" id="ARBA00023235"/>
    </source>
</evidence>
<feature type="binding site" evidence="9">
    <location>
        <position position="227"/>
    </location>
    <ligand>
        <name>substrate</name>
    </ligand>
</feature>
<dbReference type="EMBL" id="BBJM01000034">
    <property type="protein sequence ID" value="GAK48504.1"/>
    <property type="molecule type" value="Genomic_DNA"/>
</dbReference>
<dbReference type="InterPro" id="IPR013785">
    <property type="entry name" value="Aldolase_TIM"/>
</dbReference>
<dbReference type="UniPathway" id="UPA00138"/>
<dbReference type="InterPro" id="IPR035990">
    <property type="entry name" value="TIM_sf"/>
</dbReference>
<comment type="function">
    <text evidence="9">Involved in the gluconeogenesis. Catalyzes stereospecifically the conversion of dihydroxyacetone phosphate (DHAP) to D-glyceraldehyde-3-phosphate (G3P).</text>
</comment>